<dbReference type="PANTHER" id="PTHR23521">
    <property type="entry name" value="TRANSPORTER MFS SUPERFAMILY"/>
    <property type="match status" value="1"/>
</dbReference>
<proteinExistence type="predicted"/>
<evidence type="ECO:0000256" key="4">
    <source>
        <dbReference type="SAM" id="MobiDB-lite"/>
    </source>
</evidence>
<evidence type="ECO:0000256" key="3">
    <source>
        <dbReference type="ARBA" id="ARBA00023136"/>
    </source>
</evidence>
<evidence type="ECO:0000256" key="2">
    <source>
        <dbReference type="ARBA" id="ARBA00022989"/>
    </source>
</evidence>
<dbReference type="CDD" id="cd17477">
    <property type="entry name" value="MFS_YcaD_like"/>
    <property type="match status" value="1"/>
</dbReference>
<feature type="transmembrane region" description="Helical" evidence="5">
    <location>
        <begin position="92"/>
        <end position="114"/>
    </location>
</feature>
<feature type="transmembrane region" description="Helical" evidence="5">
    <location>
        <begin position="257"/>
        <end position="276"/>
    </location>
</feature>
<feature type="transmembrane region" description="Helical" evidence="5">
    <location>
        <begin position="225"/>
        <end position="245"/>
    </location>
</feature>
<feature type="compositionally biased region" description="Polar residues" evidence="4">
    <location>
        <begin position="414"/>
        <end position="423"/>
    </location>
</feature>
<feature type="transmembrane region" description="Helical" evidence="5">
    <location>
        <begin position="282"/>
        <end position="302"/>
    </location>
</feature>
<gene>
    <name evidence="7" type="ORF">GCM10011357_02520</name>
</gene>
<feature type="domain" description="Major facilitator superfamily (MFS) profile" evidence="6">
    <location>
        <begin position="1"/>
        <end position="373"/>
    </location>
</feature>
<dbReference type="InterPro" id="IPR047200">
    <property type="entry name" value="MFS_YcaD-like"/>
</dbReference>
<dbReference type="EMBL" id="BMGJ01000001">
    <property type="protein sequence ID" value="GGD50092.1"/>
    <property type="molecule type" value="Genomic_DNA"/>
</dbReference>
<feature type="transmembrane region" description="Helical" evidence="5">
    <location>
        <begin position="350"/>
        <end position="367"/>
    </location>
</feature>
<dbReference type="InterPro" id="IPR036259">
    <property type="entry name" value="MFS_trans_sf"/>
</dbReference>
<feature type="transmembrane region" description="Helical" evidence="5">
    <location>
        <begin position="192"/>
        <end position="213"/>
    </location>
</feature>
<dbReference type="InterPro" id="IPR020846">
    <property type="entry name" value="MFS_dom"/>
</dbReference>
<feature type="compositionally biased region" description="Basic and acidic residues" evidence="4">
    <location>
        <begin position="396"/>
        <end position="406"/>
    </location>
</feature>
<dbReference type="SUPFAM" id="SSF103473">
    <property type="entry name" value="MFS general substrate transporter"/>
    <property type="match status" value="1"/>
</dbReference>
<dbReference type="PANTHER" id="PTHR23521:SF3">
    <property type="entry name" value="MFS TRANSPORTER"/>
    <property type="match status" value="1"/>
</dbReference>
<dbReference type="InterPro" id="IPR011701">
    <property type="entry name" value="MFS"/>
</dbReference>
<feature type="transmembrane region" description="Helical" evidence="5">
    <location>
        <begin position="33"/>
        <end position="55"/>
    </location>
</feature>
<keyword evidence="8" id="KW-1185">Reference proteome</keyword>
<dbReference type="Gene3D" id="1.20.1250.20">
    <property type="entry name" value="MFS general substrate transporter like domains"/>
    <property type="match status" value="2"/>
</dbReference>
<evidence type="ECO:0000259" key="6">
    <source>
        <dbReference type="PROSITE" id="PS50850"/>
    </source>
</evidence>
<feature type="transmembrane region" description="Helical" evidence="5">
    <location>
        <begin position="126"/>
        <end position="143"/>
    </location>
</feature>
<keyword evidence="2 5" id="KW-1133">Transmembrane helix</keyword>
<evidence type="ECO:0000256" key="5">
    <source>
        <dbReference type="SAM" id="Phobius"/>
    </source>
</evidence>
<feature type="transmembrane region" description="Helical" evidence="5">
    <location>
        <begin position="67"/>
        <end position="86"/>
    </location>
</feature>
<reference evidence="8" key="1">
    <citation type="journal article" date="2019" name="Int. J. Syst. Evol. Microbiol.">
        <title>The Global Catalogue of Microorganisms (GCM) 10K type strain sequencing project: providing services to taxonomists for standard genome sequencing and annotation.</title>
        <authorList>
            <consortium name="The Broad Institute Genomics Platform"/>
            <consortium name="The Broad Institute Genome Sequencing Center for Infectious Disease"/>
            <person name="Wu L."/>
            <person name="Ma J."/>
        </authorList>
    </citation>
    <scope>NUCLEOTIDE SEQUENCE [LARGE SCALE GENOMIC DNA]</scope>
    <source>
        <strain evidence="8">CGMCC 1.12923</strain>
    </source>
</reference>
<comment type="caution">
    <text evidence="7">The sequence shown here is derived from an EMBL/GenBank/DDBJ whole genome shotgun (WGS) entry which is preliminary data.</text>
</comment>
<sequence>MASPLISLLIYSIGHGLLTTLLTLRLAEEQVSTFWIGAVSTAYFTGLMAGTFINSRLILRVGHIRAYSAYASILCSLALLYGMFVAPETWLFLRLLGGFATGGLLVVIESWIMVSSPVRIRGRMMALYMVLFYAAMVIGQMLLKQLDITMLLPFVVAALAASLSVIPLVLSRVDMPHFDKHEKLSVFALMRMTPTAVFSCFVSGLLLSVAYGLLPLYFSLMGFDLSQITDMVAWLILGGMCLQYPVGRLSDRVDRRLVLTALFFATLVISVLFVLLELRDDSWLTALLVASLGGVIFAIYPISLSQACDELQPAQIIAGNQGLLLCYSVGAMAGPLLAPLFINGFGAKGLFIYFVLLASITVVFLFWRRSVRAPVPLEEHVAFSATTPNTPVMAELDPRAEGHSTDAQEEQPDQRLSPTNDRK</sequence>
<dbReference type="Proteomes" id="UP000614272">
    <property type="component" value="Unassembled WGS sequence"/>
</dbReference>
<feature type="region of interest" description="Disordered" evidence="4">
    <location>
        <begin position="390"/>
        <end position="423"/>
    </location>
</feature>
<evidence type="ECO:0000256" key="1">
    <source>
        <dbReference type="ARBA" id="ARBA00022692"/>
    </source>
</evidence>
<dbReference type="Pfam" id="PF07690">
    <property type="entry name" value="MFS_1"/>
    <property type="match status" value="1"/>
</dbReference>
<feature type="transmembrane region" description="Helical" evidence="5">
    <location>
        <begin position="149"/>
        <end position="171"/>
    </location>
</feature>
<organism evidence="7 8">
    <name type="scientific">Lacimicrobium alkaliphilum</name>
    <dbReference type="NCBI Taxonomy" id="1526571"/>
    <lineage>
        <taxon>Bacteria</taxon>
        <taxon>Pseudomonadati</taxon>
        <taxon>Pseudomonadota</taxon>
        <taxon>Gammaproteobacteria</taxon>
        <taxon>Alteromonadales</taxon>
        <taxon>Alteromonadaceae</taxon>
        <taxon>Lacimicrobium</taxon>
    </lineage>
</organism>
<keyword evidence="1 5" id="KW-0812">Transmembrane</keyword>
<keyword evidence="3 5" id="KW-0472">Membrane</keyword>
<protein>
    <submittedName>
        <fullName evidence="7">MFS transporter</fullName>
    </submittedName>
</protein>
<evidence type="ECO:0000313" key="7">
    <source>
        <dbReference type="EMBL" id="GGD50092.1"/>
    </source>
</evidence>
<feature type="transmembrane region" description="Helical" evidence="5">
    <location>
        <begin position="323"/>
        <end position="344"/>
    </location>
</feature>
<evidence type="ECO:0000313" key="8">
    <source>
        <dbReference type="Proteomes" id="UP000614272"/>
    </source>
</evidence>
<name>A0ABQ1QXI8_9ALTE</name>
<accession>A0ABQ1QXI8</accession>
<feature type="transmembrane region" description="Helical" evidence="5">
    <location>
        <begin position="7"/>
        <end position="27"/>
    </location>
</feature>
<dbReference type="PROSITE" id="PS50850">
    <property type="entry name" value="MFS"/>
    <property type="match status" value="1"/>
</dbReference>